<dbReference type="Pfam" id="PF13620">
    <property type="entry name" value="CarboxypepD_reg"/>
    <property type="match status" value="1"/>
</dbReference>
<organism evidence="2 3">
    <name type="scientific">Methanosarcina barkeri 3</name>
    <dbReference type="NCBI Taxonomy" id="1434107"/>
    <lineage>
        <taxon>Archaea</taxon>
        <taxon>Methanobacteriati</taxon>
        <taxon>Methanobacteriota</taxon>
        <taxon>Stenosarchaea group</taxon>
        <taxon>Methanomicrobia</taxon>
        <taxon>Methanosarcinales</taxon>
        <taxon>Methanosarcinaceae</taxon>
        <taxon>Methanosarcina</taxon>
    </lineage>
</organism>
<feature type="transmembrane region" description="Helical" evidence="1">
    <location>
        <begin position="756"/>
        <end position="775"/>
    </location>
</feature>
<keyword evidence="1" id="KW-0472">Membrane</keyword>
<dbReference type="InterPro" id="IPR008969">
    <property type="entry name" value="CarboxyPept-like_regulatory"/>
</dbReference>
<dbReference type="Gene3D" id="2.60.40.1120">
    <property type="entry name" value="Carboxypeptidase-like, regulatory domain"/>
    <property type="match status" value="1"/>
</dbReference>
<dbReference type="PATRIC" id="fig|1434107.4.peg.2480"/>
<dbReference type="AlphaFoldDB" id="A0A0E3SKV7"/>
<dbReference type="Proteomes" id="UP000033066">
    <property type="component" value="Chromosome"/>
</dbReference>
<keyword evidence="3" id="KW-1185">Reference proteome</keyword>
<evidence type="ECO:0000256" key="1">
    <source>
        <dbReference type="SAM" id="Phobius"/>
    </source>
</evidence>
<dbReference type="EMBL" id="CP009517">
    <property type="protein sequence ID" value="AKB82511.1"/>
    <property type="molecule type" value="Genomic_DNA"/>
</dbReference>
<dbReference type="KEGG" id="mbak:MSBR3_1933"/>
<proteinExistence type="predicted"/>
<evidence type="ECO:0000313" key="2">
    <source>
        <dbReference type="EMBL" id="AKB82511.1"/>
    </source>
</evidence>
<name>A0A0E3SKV7_METBA</name>
<gene>
    <name evidence="2" type="ORF">MSBR3_1933</name>
</gene>
<accession>A0A0E3SKV7</accession>
<sequence length="782" mass="84094">MISIKPTNFYISLLLFICFSSASCSAEIIDVGPGTSFSPTGSDDQKVINAAIQSANSGDTVQLASTTFHISSPIIMKSGVTLNGNGIGATVIYCDNPESNFATQNIINCEGISDIEISNFLIDGGWGSLSKMHAAKNKYREYEKGVLLSGCSNAVIHDLKMQYSMGDFIFCKKNTSSVQVYNTVCKPGHDSFDAWSAGDGILIFNNCWGTFINSCIKIHNTKNVQICKNTFYTDTGSGNAGVEVMGGNVTGLKINNNIFSTLQLNTIYQDQADGACSGRGTISNNIFYNSPEFNGINGMNIKSTDNIVTSSYSCSRGTKDCGYVAENGTRNLPVYNGSVEPSVTFPADGSTISTVNGYVSISWAYLNATRYSINVYNSTSKFDSSHLIYSLNTSQTSASVPINHNGAFTIKIGARDDVHNSWVYSSPVSLFTVSGKKSATVSSGIFGYLTDAKTGQPVQNAVVTLSNNTWNSIQITDVDGLYQFTVNSEKGKYCLTASATGYLNDPELPVNMTGINTEINLKMVEAPDYCAPHYVQLYISNNSNERIYGCEVQIYTPNNDPANEKPNFCAWTNKEGRANFHLTQGVTYKIVTITLDGQKYTHKLTPDLDQYTIKIPAGTLSVTPANTTSVTPANTTSAIPVVKTVISANCTSKQINNTAAYINASYYDSSSQSSNLTFVLGTMGRGKTFVPCGIPGTNDNVSNPIGVVTDSFIVTNYSGKTYTVRITAQSQTYGSVCEAVNVSFPSKSSNNNLPSVGSNMSYLCILILVIAGLILSKTRKAH</sequence>
<protein>
    <submittedName>
        <fullName evidence="2">Uncharacterized protein</fullName>
    </submittedName>
</protein>
<dbReference type="SUPFAM" id="SSF49464">
    <property type="entry name" value="Carboxypeptidase regulatory domain-like"/>
    <property type="match status" value="1"/>
</dbReference>
<dbReference type="Gene3D" id="2.160.20.10">
    <property type="entry name" value="Single-stranded right-handed beta-helix, Pectin lyase-like"/>
    <property type="match status" value="1"/>
</dbReference>
<dbReference type="PROSITE" id="PS51257">
    <property type="entry name" value="PROKAR_LIPOPROTEIN"/>
    <property type="match status" value="1"/>
</dbReference>
<dbReference type="HOGENOM" id="CLU_366662_0_0_2"/>
<dbReference type="SUPFAM" id="SSF51126">
    <property type="entry name" value="Pectin lyase-like"/>
    <property type="match status" value="1"/>
</dbReference>
<keyword evidence="1" id="KW-1133">Transmembrane helix</keyword>
<evidence type="ECO:0000313" key="3">
    <source>
        <dbReference type="Proteomes" id="UP000033066"/>
    </source>
</evidence>
<reference evidence="2" key="1">
    <citation type="submission" date="2014-07" db="EMBL/GenBank/DDBJ databases">
        <title>Methanogenic archaea and the global carbon cycle.</title>
        <authorList>
            <person name="Henriksen J.R."/>
            <person name="Luke J."/>
            <person name="Reinhart S."/>
            <person name="Benedict M.N."/>
            <person name="Youngblut N.D."/>
            <person name="Metcalf M.E."/>
            <person name="Whitaker R.J."/>
            <person name="Metcalf W.W."/>
        </authorList>
    </citation>
    <scope>NUCLEOTIDE SEQUENCE [LARGE SCALE GENOMIC DNA]</scope>
    <source>
        <strain evidence="2">3</strain>
    </source>
</reference>
<keyword evidence="1" id="KW-0812">Transmembrane</keyword>
<dbReference type="InterPro" id="IPR011050">
    <property type="entry name" value="Pectin_lyase_fold/virulence"/>
</dbReference>
<dbReference type="InterPro" id="IPR012334">
    <property type="entry name" value="Pectin_lyas_fold"/>
</dbReference>